<dbReference type="GeneID" id="9698034"/>
<dbReference type="OrthoDB" id="2190755at2759"/>
<protein>
    <submittedName>
        <fullName evidence="1">Uncharacterized protein</fullName>
    </submittedName>
</protein>
<dbReference type="Proteomes" id="UP000002313">
    <property type="component" value="Chromosome VII"/>
</dbReference>
<sequence length="73" mass="8672">MGKARRAYELEITKILAKTMQNSYRKKQVEELITRIFQKMQTIIGPSKNHEELETLKSEFHLLKQEAYSLMKT</sequence>
<accession>E0S820</accession>
<name>E0S820_ENCIT</name>
<organism evidence="1 2">
    <name type="scientific">Encephalitozoon intestinalis (strain ATCC 50506)</name>
    <name type="common">Microsporidian parasite</name>
    <name type="synonym">Septata intestinalis</name>
    <dbReference type="NCBI Taxonomy" id="876142"/>
    <lineage>
        <taxon>Eukaryota</taxon>
        <taxon>Fungi</taxon>
        <taxon>Fungi incertae sedis</taxon>
        <taxon>Microsporidia</taxon>
        <taxon>Unikaryonidae</taxon>
        <taxon>Encephalitozoon</taxon>
    </lineage>
</organism>
<dbReference type="RefSeq" id="XP_003073215.2">
    <property type="nucleotide sequence ID" value="XM_003073169.2"/>
</dbReference>
<gene>
    <name evidence="1" type="ORF">Eint_070920</name>
</gene>
<dbReference type="HOGENOM" id="CLU_201331_0_0_1"/>
<keyword evidence="2" id="KW-1185">Reference proteome</keyword>
<dbReference type="KEGG" id="ein:Eint_070920"/>
<dbReference type="VEuPathDB" id="MicrosporidiaDB:Eint_070920"/>
<reference evidence="1 2" key="1">
    <citation type="journal article" date="2010" name="Nat. Commun.">
        <title>The complete sequence of the smallest known nuclear genome from the microsporidian Encephalitozoon intestinalis.</title>
        <authorList>
            <person name="Corradi N."/>
            <person name="Pombert J.-F."/>
            <person name="Farinelli L."/>
            <person name="Didier E.S."/>
            <person name="Keeling P.J."/>
        </authorList>
    </citation>
    <scope>NUCLEOTIDE SEQUENCE [LARGE SCALE GENOMIC DNA]</scope>
    <source>
        <strain evidence="1 2">ATCC 50506</strain>
    </source>
</reference>
<dbReference type="EMBL" id="CP001948">
    <property type="protein sequence ID" value="ADM11855.2"/>
    <property type="molecule type" value="Genomic_DNA"/>
</dbReference>
<reference evidence="1 2" key="2">
    <citation type="journal article" date="2012" name="Proc. Natl. Acad. Sci. U.S.A.">
        <title>Gain and loss of multiple functionally related, horizontally transferred genes in the reduced genomes of two microsporidian parasites.</title>
        <authorList>
            <person name="Pombert J.-F."/>
            <person name="Selman M."/>
            <person name="Burki F."/>
            <person name="Bardell F.T."/>
            <person name="Farinelli L."/>
            <person name="Solter L.F."/>
            <person name="Whitman D.W."/>
            <person name="Weiss L.M."/>
            <person name="Corradi N."/>
            <person name="Keeling P.J."/>
        </authorList>
    </citation>
    <scope>NUCLEOTIDE SEQUENCE [LARGE SCALE GENOMIC DNA]</scope>
    <source>
        <strain evidence="1 2">ATCC 50506</strain>
    </source>
</reference>
<proteinExistence type="predicted"/>
<dbReference type="AlphaFoldDB" id="E0S820"/>
<evidence type="ECO:0000313" key="2">
    <source>
        <dbReference type="Proteomes" id="UP000002313"/>
    </source>
</evidence>
<evidence type="ECO:0000313" key="1">
    <source>
        <dbReference type="EMBL" id="ADM11855.2"/>
    </source>
</evidence>